<sequence length="459" mass="51349">MVVPPLQHSMNGLQRRRYSGGGSSRMPISKVALITRMSTQNAGNEALSIELINFFKRELPNAEIRAMDRYPRFFEHLKIAHLQAGGGSLIQAFDALADRLLARFSPSPQPNLAPLADERLVRLDQTAKELTGRLRQIKRAIALRQNLARLGLIGRDEVARTFDTCRWSDLLVWNPAGEFHPTGNPDQTFRLLLILRIAQRLGKRTAIINHSIEISDPRLRELVKHVYCNADYVGVRDAQSVQEALKLGVEAGRIHESPDLVFLASIPDAIKIAPADAIPEGAIGISINGLEAMRGQDEWDDFFARIKTLGREFVYLSNAMNHDLELAHQFAARHGGIVIERQPTYRELRGFYGRMGVLVSSRLHASILALCEGTPVISIEPSVFKLTAIFEQMNYSIPTDNLAHAGWWKRLSTHVEQALLDRGTLSNVGAKALALQVQRIHGAYERLFYLARPRVSEAI</sequence>
<reference evidence="3 4" key="1">
    <citation type="submission" date="2017-09" db="EMBL/GenBank/DDBJ databases">
        <title>Sphingomonas panjinensis sp.nov., isolated from oil-contaminated soil.</title>
        <authorList>
            <person name="Wang L."/>
            <person name="Chen L."/>
        </authorList>
    </citation>
    <scope>NUCLEOTIDE SEQUENCE [LARGE SCALE GENOMIC DNA]</scope>
    <source>
        <strain evidence="3 4">FW-11</strain>
    </source>
</reference>
<dbReference type="PANTHER" id="PTHR36836">
    <property type="entry name" value="COLANIC ACID BIOSYNTHESIS PROTEIN WCAK"/>
    <property type="match status" value="1"/>
</dbReference>
<dbReference type="PANTHER" id="PTHR36836:SF1">
    <property type="entry name" value="COLANIC ACID BIOSYNTHESIS PROTEIN WCAK"/>
    <property type="match status" value="1"/>
</dbReference>
<feature type="region of interest" description="Disordered" evidence="1">
    <location>
        <begin position="1"/>
        <end position="24"/>
    </location>
</feature>
<dbReference type="OrthoDB" id="1814359at2"/>
<evidence type="ECO:0000313" key="3">
    <source>
        <dbReference type="EMBL" id="PTQ10115.1"/>
    </source>
</evidence>
<comment type="caution">
    <text evidence="3">The sequence shown here is derived from an EMBL/GenBank/DDBJ whole genome shotgun (WGS) entry which is preliminary data.</text>
</comment>
<keyword evidence="4" id="KW-1185">Reference proteome</keyword>
<dbReference type="InterPro" id="IPR007345">
    <property type="entry name" value="Polysacch_pyruvyl_Trfase"/>
</dbReference>
<dbReference type="AlphaFoldDB" id="A0A2T5FWI2"/>
<feature type="domain" description="Polysaccharide pyruvyl transferase" evidence="2">
    <location>
        <begin position="41"/>
        <end position="381"/>
    </location>
</feature>
<gene>
    <name evidence="3" type="ORF">CLG96_13365</name>
</gene>
<proteinExistence type="predicted"/>
<protein>
    <recommendedName>
        <fullName evidence="2">Polysaccharide pyruvyl transferase domain-containing protein</fullName>
    </recommendedName>
</protein>
<evidence type="ECO:0000313" key="4">
    <source>
        <dbReference type="Proteomes" id="UP000244162"/>
    </source>
</evidence>
<dbReference type="EMBL" id="NWBU01000010">
    <property type="protein sequence ID" value="PTQ10115.1"/>
    <property type="molecule type" value="Genomic_DNA"/>
</dbReference>
<evidence type="ECO:0000256" key="1">
    <source>
        <dbReference type="SAM" id="MobiDB-lite"/>
    </source>
</evidence>
<dbReference type="Proteomes" id="UP000244162">
    <property type="component" value="Unassembled WGS sequence"/>
</dbReference>
<organism evidence="3 4">
    <name type="scientific">Sphingomonas oleivorans</name>
    <dbReference type="NCBI Taxonomy" id="1735121"/>
    <lineage>
        <taxon>Bacteria</taxon>
        <taxon>Pseudomonadati</taxon>
        <taxon>Pseudomonadota</taxon>
        <taxon>Alphaproteobacteria</taxon>
        <taxon>Sphingomonadales</taxon>
        <taxon>Sphingomonadaceae</taxon>
        <taxon>Sphingomonas</taxon>
    </lineage>
</organism>
<name>A0A2T5FWI2_9SPHN</name>
<evidence type="ECO:0000259" key="2">
    <source>
        <dbReference type="Pfam" id="PF04230"/>
    </source>
</evidence>
<dbReference type="Pfam" id="PF04230">
    <property type="entry name" value="PS_pyruv_trans"/>
    <property type="match status" value="1"/>
</dbReference>
<accession>A0A2T5FWI2</accession>